<dbReference type="Gene3D" id="1.10.10.60">
    <property type="entry name" value="Homeodomain-like"/>
    <property type="match status" value="1"/>
</dbReference>
<protein>
    <submittedName>
        <fullName evidence="2">AraC-like DNA-binding protein</fullName>
    </submittedName>
</protein>
<evidence type="ECO:0000259" key="1">
    <source>
        <dbReference type="Pfam" id="PF20240"/>
    </source>
</evidence>
<dbReference type="RefSeq" id="WP_184161191.1">
    <property type="nucleotide sequence ID" value="NZ_JACHLN010000001.1"/>
</dbReference>
<dbReference type="Pfam" id="PF20240">
    <property type="entry name" value="DUF6597"/>
    <property type="match status" value="1"/>
</dbReference>
<accession>A0A7W7JYC4</accession>
<keyword evidence="3" id="KW-1185">Reference proteome</keyword>
<name>A0A7W7JYC4_9SPHN</name>
<sequence>MKPAHPAAENDRDPRPQIEFRKAEGALLPHVESYYLYRHDGADLEGIERVDLGQLRFVIKGSGTVHFPDGHSESTKKVMINGPGTAAATYRMQGPFHCFGVSLRAIGWKALIGLPAYKVADHIVDGEKLFCEQAGLLWHRLHKMETLDEMIDAIEPLLKMRQHEVKPVPAAHLVFLRAVREWAATKDPTIDDLYARIRKSSNIGERQVQRLCKDYFAGSPAHLKRKFRAIGAAMRIYQGASVDEVVEPFSDQSHMINEIRQFTGHTPTSLRAAIDPILAVTLDNETFHFLPDVIPESVDLRRR</sequence>
<evidence type="ECO:0000313" key="2">
    <source>
        <dbReference type="EMBL" id="MBB4837135.1"/>
    </source>
</evidence>
<comment type="caution">
    <text evidence="2">The sequence shown here is derived from an EMBL/GenBank/DDBJ whole genome shotgun (WGS) entry which is preliminary data.</text>
</comment>
<evidence type="ECO:0000313" key="3">
    <source>
        <dbReference type="Proteomes" id="UP000575241"/>
    </source>
</evidence>
<proteinExistence type="predicted"/>
<dbReference type="Proteomes" id="UP000575241">
    <property type="component" value="Unassembled WGS sequence"/>
</dbReference>
<dbReference type="AlphaFoldDB" id="A0A7W7JYC4"/>
<feature type="domain" description="DUF6597" evidence="1">
    <location>
        <begin position="26"/>
        <end position="125"/>
    </location>
</feature>
<dbReference type="EMBL" id="JACHLN010000001">
    <property type="protein sequence ID" value="MBB4837135.1"/>
    <property type="molecule type" value="Genomic_DNA"/>
</dbReference>
<organism evidence="2 3">
    <name type="scientific">Sphingomonas kyeonggiensis</name>
    <dbReference type="NCBI Taxonomy" id="1268553"/>
    <lineage>
        <taxon>Bacteria</taxon>
        <taxon>Pseudomonadati</taxon>
        <taxon>Pseudomonadota</taxon>
        <taxon>Alphaproteobacteria</taxon>
        <taxon>Sphingomonadales</taxon>
        <taxon>Sphingomonadaceae</taxon>
        <taxon>Sphingomonas</taxon>
    </lineage>
</organism>
<gene>
    <name evidence="2" type="ORF">HNP52_000186</name>
</gene>
<reference evidence="2 3" key="1">
    <citation type="submission" date="2020-08" db="EMBL/GenBank/DDBJ databases">
        <title>Functional genomics of gut bacteria from endangered species of beetles.</title>
        <authorList>
            <person name="Carlos-Shanley C."/>
        </authorList>
    </citation>
    <scope>NUCLEOTIDE SEQUENCE [LARGE SCALE GENOMIC DNA]</scope>
    <source>
        <strain evidence="2 3">S00224</strain>
    </source>
</reference>
<keyword evidence="2" id="KW-0238">DNA-binding</keyword>
<dbReference type="GO" id="GO:0003677">
    <property type="term" value="F:DNA binding"/>
    <property type="evidence" value="ECO:0007669"/>
    <property type="project" value="UniProtKB-KW"/>
</dbReference>
<dbReference type="InterPro" id="IPR046532">
    <property type="entry name" value="DUF6597"/>
</dbReference>